<dbReference type="Proteomes" id="UP000231451">
    <property type="component" value="Unassembled WGS sequence"/>
</dbReference>
<dbReference type="EMBL" id="PEBK01000003">
    <property type="protein sequence ID" value="PJM75551.1"/>
    <property type="molecule type" value="Genomic_DNA"/>
</dbReference>
<dbReference type="PANTHER" id="PTHR47566:SF1">
    <property type="entry name" value="PROTEIN NUD1"/>
    <property type="match status" value="1"/>
</dbReference>
<dbReference type="Gene3D" id="3.80.10.10">
    <property type="entry name" value="Ribonuclease Inhibitor"/>
    <property type="match status" value="1"/>
</dbReference>
<evidence type="ECO:0000256" key="2">
    <source>
        <dbReference type="ARBA" id="ARBA00022737"/>
    </source>
</evidence>
<organism evidence="4 5">
    <name type="scientific">Bifidobacterium simiarum</name>
    <dbReference type="NCBI Taxonomy" id="2045441"/>
    <lineage>
        <taxon>Bacteria</taxon>
        <taxon>Bacillati</taxon>
        <taxon>Actinomycetota</taxon>
        <taxon>Actinomycetes</taxon>
        <taxon>Bifidobacteriales</taxon>
        <taxon>Bifidobacteriaceae</taxon>
        <taxon>Bifidobacterium</taxon>
    </lineage>
</organism>
<keyword evidence="1" id="KW-0433">Leucine-rich repeat</keyword>
<name>A0A2M9HFG1_9BIFI</name>
<protein>
    <recommendedName>
        <fullName evidence="3">DUF5648 domain-containing protein</fullName>
    </recommendedName>
</protein>
<dbReference type="Pfam" id="PF18885">
    <property type="entry name" value="DUF5648"/>
    <property type="match status" value="1"/>
</dbReference>
<keyword evidence="2" id="KW-0677">Repeat</keyword>
<evidence type="ECO:0000259" key="3">
    <source>
        <dbReference type="Pfam" id="PF18885"/>
    </source>
</evidence>
<dbReference type="SUPFAM" id="SSF52058">
    <property type="entry name" value="L domain-like"/>
    <property type="match status" value="1"/>
</dbReference>
<reference evidence="4 5" key="1">
    <citation type="submission" date="2017-10" db="EMBL/GenBank/DDBJ databases">
        <title>Draft genome sequences of strains TRE 1, TRE 9, TRE H and TRI 7, isolated from tamarins, belonging to four potential novel Bifidobacterium species.</title>
        <authorList>
            <person name="Mattarelli P."/>
            <person name="Modesto M."/>
            <person name="Puglisi E."/>
            <person name="Morelli L."/>
            <person name="Spezio C."/>
            <person name="Bonetti A."/>
            <person name="Sandri C."/>
        </authorList>
    </citation>
    <scope>NUCLEOTIDE SEQUENCE [LARGE SCALE GENOMIC DNA]</scope>
    <source>
        <strain evidence="5">TRI7</strain>
    </source>
</reference>
<comment type="caution">
    <text evidence="4">The sequence shown here is derived from an EMBL/GenBank/DDBJ whole genome shotgun (WGS) entry which is preliminary data.</text>
</comment>
<gene>
    <name evidence="4" type="ORF">CSQ87_03775</name>
</gene>
<dbReference type="GO" id="GO:0035591">
    <property type="term" value="F:signaling adaptor activity"/>
    <property type="evidence" value="ECO:0007669"/>
    <property type="project" value="TreeGrafter"/>
</dbReference>
<keyword evidence="5" id="KW-1185">Reference proteome</keyword>
<sequence length="446" mass="49445">MNAVNFPDATFRQYVSSNLDRSPHNGVLSLAERNAANEIDLFNKNVTSLKGLEYFPRLDKLYAPGNRLTSINVSQNTQLTVLDVKNNQLTALDVTRNPRLDSVWVNNNRLSSLNVSRNTALGYLDVSGNRLTALDVTHNRQLQSLKASNNRLTSLNLTNKPIMFDLMVNGNQLSSLDLSQTPKMTFLNSSGNRLLAARVTSDMLFEIDAQKQNAYAVDGTSLNVRQLIPWFSLSKVSDVRGGTISPSGVITPSSRKPGSVVSYSYDTGGHGDWIIDMKGLLDVKVSFTMKGAAPSRPTNPSTPGSGSVKQVPVYRVYNRRSGLHHYTTNKAEKDMLVRLGWRDESTKGASFITVAKGTAGAKPVYREYNRRTGNHNWTLNKAEHDMLVRLGWKGEGVAWYAPASGKNVYRLYNRNSGEHVYTMSYGEYVAVQRAGWRGEGVAWKSL</sequence>
<dbReference type="InterPro" id="IPR043708">
    <property type="entry name" value="DUF5648"/>
</dbReference>
<proteinExistence type="predicted"/>
<dbReference type="InterPro" id="IPR052574">
    <property type="entry name" value="CDIRP"/>
</dbReference>
<dbReference type="AlphaFoldDB" id="A0A2M9HFG1"/>
<accession>A0A2M9HFG1</accession>
<evidence type="ECO:0000313" key="5">
    <source>
        <dbReference type="Proteomes" id="UP000231451"/>
    </source>
</evidence>
<dbReference type="PANTHER" id="PTHR47566">
    <property type="match status" value="1"/>
</dbReference>
<dbReference type="InterPro" id="IPR032675">
    <property type="entry name" value="LRR_dom_sf"/>
</dbReference>
<evidence type="ECO:0000256" key="1">
    <source>
        <dbReference type="ARBA" id="ARBA00022614"/>
    </source>
</evidence>
<evidence type="ECO:0000313" key="4">
    <source>
        <dbReference type="EMBL" id="PJM75551.1"/>
    </source>
</evidence>
<feature type="domain" description="DUF5648" evidence="3">
    <location>
        <begin position="312"/>
        <end position="445"/>
    </location>
</feature>